<sequence>MNPHASRLKFQPVITLNKRTFDLDLFELEKINFLNKMDNMQTSINNSQEIGTPTFNRRTEIQENKAKLEDINYAKSKKVLYISSKQSKKQNTTKTTLLNTQQTTYQ</sequence>
<protein>
    <submittedName>
        <fullName evidence="2">Uncharacterized protein</fullName>
    </submittedName>
</protein>
<dbReference type="Proteomes" id="UP000689195">
    <property type="component" value="Unassembled WGS sequence"/>
</dbReference>
<comment type="caution">
    <text evidence="2">The sequence shown here is derived from an EMBL/GenBank/DDBJ whole genome shotgun (WGS) entry which is preliminary data.</text>
</comment>
<accession>A0A8S1VYC9</accession>
<organism evidence="2 3">
    <name type="scientific">Paramecium pentaurelia</name>
    <dbReference type="NCBI Taxonomy" id="43138"/>
    <lineage>
        <taxon>Eukaryota</taxon>
        <taxon>Sar</taxon>
        <taxon>Alveolata</taxon>
        <taxon>Ciliophora</taxon>
        <taxon>Intramacronucleata</taxon>
        <taxon>Oligohymenophorea</taxon>
        <taxon>Peniculida</taxon>
        <taxon>Parameciidae</taxon>
        <taxon>Paramecium</taxon>
    </lineage>
</organism>
<keyword evidence="3" id="KW-1185">Reference proteome</keyword>
<feature type="compositionally biased region" description="Low complexity" evidence="1">
    <location>
        <begin position="89"/>
        <end position="106"/>
    </location>
</feature>
<evidence type="ECO:0000313" key="3">
    <source>
        <dbReference type="Proteomes" id="UP000689195"/>
    </source>
</evidence>
<proteinExistence type="predicted"/>
<dbReference type="OrthoDB" id="306742at2759"/>
<gene>
    <name evidence="2" type="ORF">PPENT_87.1.T0760102</name>
</gene>
<reference evidence="2" key="1">
    <citation type="submission" date="2021-01" db="EMBL/GenBank/DDBJ databases">
        <authorList>
            <consortium name="Genoscope - CEA"/>
            <person name="William W."/>
        </authorList>
    </citation>
    <scope>NUCLEOTIDE SEQUENCE</scope>
</reference>
<evidence type="ECO:0000313" key="2">
    <source>
        <dbReference type="EMBL" id="CAD8181373.1"/>
    </source>
</evidence>
<dbReference type="AlphaFoldDB" id="A0A8S1VYC9"/>
<name>A0A8S1VYC9_9CILI</name>
<dbReference type="EMBL" id="CAJJDO010000076">
    <property type="protein sequence ID" value="CAD8181373.1"/>
    <property type="molecule type" value="Genomic_DNA"/>
</dbReference>
<feature type="region of interest" description="Disordered" evidence="1">
    <location>
        <begin position="84"/>
        <end position="106"/>
    </location>
</feature>
<evidence type="ECO:0000256" key="1">
    <source>
        <dbReference type="SAM" id="MobiDB-lite"/>
    </source>
</evidence>